<dbReference type="SUPFAM" id="SSF52980">
    <property type="entry name" value="Restriction endonuclease-like"/>
    <property type="match status" value="1"/>
</dbReference>
<evidence type="ECO:0008006" key="3">
    <source>
        <dbReference type="Google" id="ProtNLM"/>
    </source>
</evidence>
<proteinExistence type="predicted"/>
<evidence type="ECO:0000313" key="2">
    <source>
        <dbReference type="Proteomes" id="UP001500957"/>
    </source>
</evidence>
<dbReference type="Proteomes" id="UP001500957">
    <property type="component" value="Unassembled WGS sequence"/>
</dbReference>
<dbReference type="EMBL" id="BAAAHE010000044">
    <property type="protein sequence ID" value="GAA0632893.1"/>
    <property type="molecule type" value="Genomic_DNA"/>
</dbReference>
<dbReference type="Gene3D" id="3.40.960.10">
    <property type="entry name" value="VSR Endonuclease"/>
    <property type="match status" value="1"/>
</dbReference>
<organism evidence="1 2">
    <name type="scientific">Sporichthya brevicatena</name>
    <dbReference type="NCBI Taxonomy" id="171442"/>
    <lineage>
        <taxon>Bacteria</taxon>
        <taxon>Bacillati</taxon>
        <taxon>Actinomycetota</taxon>
        <taxon>Actinomycetes</taxon>
        <taxon>Sporichthyales</taxon>
        <taxon>Sporichthyaceae</taxon>
        <taxon>Sporichthya</taxon>
    </lineage>
</organism>
<comment type="caution">
    <text evidence="1">The sequence shown here is derived from an EMBL/GenBank/DDBJ whole genome shotgun (WGS) entry which is preliminary data.</text>
</comment>
<accession>A0ABN1H8K8</accession>
<sequence length="257" mass="28805">MITKDVHVAAETPLDLPTRCAAFRKAVDIPFVFSHFTAAELYNVPIDPDPKIHLSVRSEIEPRMRGLVAHRVLDLGDVWNVRGFPVTSPGRTFVDLASKLDLMSLCVAGDVLGSRSNLAELDRALALAVARRGIRLAREVRALLNPAAKSPQETRVRVLLTLAGVPPLAVNEPAIGRDGRPFAEPDLGEHTVRVAIEIEGSHHQTDRDQWRRDIRRDAAYRENGWILIKVTKEDIFFRPQWIIDQVVAALRARGMRW</sequence>
<dbReference type="RefSeq" id="WP_344608245.1">
    <property type="nucleotide sequence ID" value="NZ_BAAAHE010000044.1"/>
</dbReference>
<reference evidence="1 2" key="1">
    <citation type="journal article" date="2019" name="Int. J. Syst. Evol. Microbiol.">
        <title>The Global Catalogue of Microorganisms (GCM) 10K type strain sequencing project: providing services to taxonomists for standard genome sequencing and annotation.</title>
        <authorList>
            <consortium name="The Broad Institute Genomics Platform"/>
            <consortium name="The Broad Institute Genome Sequencing Center for Infectious Disease"/>
            <person name="Wu L."/>
            <person name="Ma J."/>
        </authorList>
    </citation>
    <scope>NUCLEOTIDE SEQUENCE [LARGE SCALE GENOMIC DNA]</scope>
    <source>
        <strain evidence="1 2">JCM 10671</strain>
    </source>
</reference>
<dbReference type="InterPro" id="IPR011335">
    <property type="entry name" value="Restrct_endonuc-II-like"/>
</dbReference>
<gene>
    <name evidence="1" type="ORF">GCM10009547_40970</name>
</gene>
<protein>
    <recommendedName>
        <fullName evidence="3">DUF559 domain-containing protein</fullName>
    </recommendedName>
</protein>
<keyword evidence="2" id="KW-1185">Reference proteome</keyword>
<name>A0ABN1H8K8_9ACTN</name>
<evidence type="ECO:0000313" key="1">
    <source>
        <dbReference type="EMBL" id="GAA0632893.1"/>
    </source>
</evidence>